<dbReference type="EMBL" id="UINC01107844">
    <property type="protein sequence ID" value="SVC73523.1"/>
    <property type="molecule type" value="Genomic_DNA"/>
</dbReference>
<accession>A0A382PJH4</accession>
<gene>
    <name evidence="1" type="ORF">METZ01_LOCUS326377</name>
</gene>
<protein>
    <submittedName>
        <fullName evidence="1">Uncharacterized protein</fullName>
    </submittedName>
</protein>
<dbReference type="AlphaFoldDB" id="A0A382PJH4"/>
<reference evidence="1" key="1">
    <citation type="submission" date="2018-05" db="EMBL/GenBank/DDBJ databases">
        <authorList>
            <person name="Lanie J.A."/>
            <person name="Ng W.-L."/>
            <person name="Kazmierczak K.M."/>
            <person name="Andrzejewski T.M."/>
            <person name="Davidsen T.M."/>
            <person name="Wayne K.J."/>
            <person name="Tettelin H."/>
            <person name="Glass J.I."/>
            <person name="Rusch D."/>
            <person name="Podicherti R."/>
            <person name="Tsui H.-C.T."/>
            <person name="Winkler M.E."/>
        </authorList>
    </citation>
    <scope>NUCLEOTIDE SEQUENCE</scope>
</reference>
<sequence length="52" mass="6467">MRNLWHRNVTTTLIYFLFNTKGQFLDYGGGYGVFVRLMRDIGFDYYWQDKYW</sequence>
<proteinExistence type="predicted"/>
<name>A0A382PJH4_9ZZZZ</name>
<evidence type="ECO:0000313" key="1">
    <source>
        <dbReference type="EMBL" id="SVC73523.1"/>
    </source>
</evidence>
<organism evidence="1">
    <name type="scientific">marine metagenome</name>
    <dbReference type="NCBI Taxonomy" id="408172"/>
    <lineage>
        <taxon>unclassified sequences</taxon>
        <taxon>metagenomes</taxon>
        <taxon>ecological metagenomes</taxon>
    </lineage>
</organism>